<feature type="compositionally biased region" description="Low complexity" evidence="1">
    <location>
        <begin position="420"/>
        <end position="440"/>
    </location>
</feature>
<feature type="region of interest" description="Disordered" evidence="1">
    <location>
        <begin position="150"/>
        <end position="555"/>
    </location>
</feature>
<keyword evidence="4" id="KW-1185">Reference proteome</keyword>
<dbReference type="InterPro" id="IPR021235">
    <property type="entry name" value="DUF2637"/>
</dbReference>
<name>A0A9W6RXQ0_9ACTN</name>
<feature type="transmembrane region" description="Helical" evidence="2">
    <location>
        <begin position="54"/>
        <end position="74"/>
    </location>
</feature>
<feature type="compositionally biased region" description="Basic and acidic residues" evidence="1">
    <location>
        <begin position="383"/>
        <end position="400"/>
    </location>
</feature>
<dbReference type="Proteomes" id="UP001165074">
    <property type="component" value="Unassembled WGS sequence"/>
</dbReference>
<evidence type="ECO:0008006" key="5">
    <source>
        <dbReference type="Google" id="ProtNLM"/>
    </source>
</evidence>
<gene>
    <name evidence="3" type="ORF">Airi02_016630</name>
</gene>
<feature type="compositionally biased region" description="Low complexity" evidence="1">
    <location>
        <begin position="159"/>
        <end position="175"/>
    </location>
</feature>
<evidence type="ECO:0000313" key="4">
    <source>
        <dbReference type="Proteomes" id="UP001165074"/>
    </source>
</evidence>
<feature type="transmembrane region" description="Helical" evidence="2">
    <location>
        <begin position="15"/>
        <end position="34"/>
    </location>
</feature>
<keyword evidence="2" id="KW-0812">Transmembrane</keyword>
<evidence type="ECO:0000256" key="2">
    <source>
        <dbReference type="SAM" id="Phobius"/>
    </source>
</evidence>
<evidence type="ECO:0000313" key="3">
    <source>
        <dbReference type="EMBL" id="GLY83734.1"/>
    </source>
</evidence>
<comment type="caution">
    <text evidence="3">The sequence shown here is derived from an EMBL/GenBank/DDBJ whole genome shotgun (WGS) entry which is preliminary data.</text>
</comment>
<organism evidence="3 4">
    <name type="scientific">Actinoallomurus iriomotensis</name>
    <dbReference type="NCBI Taxonomy" id="478107"/>
    <lineage>
        <taxon>Bacteria</taxon>
        <taxon>Bacillati</taxon>
        <taxon>Actinomycetota</taxon>
        <taxon>Actinomycetes</taxon>
        <taxon>Streptosporangiales</taxon>
        <taxon>Thermomonosporaceae</taxon>
        <taxon>Actinoallomurus</taxon>
    </lineage>
</organism>
<feature type="transmembrane region" description="Helical" evidence="2">
    <location>
        <begin position="125"/>
        <end position="143"/>
    </location>
</feature>
<sequence length="555" mass="57749">MTITPAQYSKAQRRLLTTLGGLGVAALAAGTFVLSYDDLRLLALRGGAARHWAFLYPGMLDGLVVVIILAILSARRSGWFSRAVRWLLLVILIAGAGAAGIQRAVKGYAVLADTPVDVGVAVAPWAILILAVWLWIGMFKQVLSRRTRRERRGDPAEPAEPAAASSAPQAEAVPATVMDGSIIPGLDGETRPLPRPASVRELGPVREPAPPEENPWEAARLKSEPWEEDTEPVPAASPTGKPTAWDALSPGSSPQAESGGRTAAARREEERSGAPAPAGAWQDPEPAPHAEPGEPVPASWRAAEPDADDDAGSSPGDPATGSRKPAEPAPDADDGVDSSPSGPATGSWKVAESAGREADEPAGGEATGAEPDGSVPPSWGGGEAEHGREPASPEARRDEHDEHDDEPDDEPAPLLPPTPGRAAPRPETSAGRAGSSGEGAAEPESDVEAPVNDKPAQPAEEEPRPRYVARTSLPTDVRLVGGPKTRTPLADTQPDGIKLPDTQPDGIPIVTASSSSSSDEEDEAYPDERAEDPEAGMESTPPSSKFRSGPMPPRG</sequence>
<feature type="transmembrane region" description="Helical" evidence="2">
    <location>
        <begin position="86"/>
        <end position="105"/>
    </location>
</feature>
<dbReference type="AlphaFoldDB" id="A0A9W6RXQ0"/>
<feature type="compositionally biased region" description="Acidic residues" evidence="1">
    <location>
        <begin position="518"/>
        <end position="535"/>
    </location>
</feature>
<dbReference type="EMBL" id="BSTK01000002">
    <property type="protein sequence ID" value="GLY83734.1"/>
    <property type="molecule type" value="Genomic_DNA"/>
</dbReference>
<reference evidence="3" key="1">
    <citation type="submission" date="2023-03" db="EMBL/GenBank/DDBJ databases">
        <title>Actinoallomurus iriomotensis NBRC 103684.</title>
        <authorList>
            <person name="Ichikawa N."/>
            <person name="Sato H."/>
            <person name="Tonouchi N."/>
        </authorList>
    </citation>
    <scope>NUCLEOTIDE SEQUENCE</scope>
    <source>
        <strain evidence="3">NBRC 103684</strain>
    </source>
</reference>
<evidence type="ECO:0000256" key="1">
    <source>
        <dbReference type="SAM" id="MobiDB-lite"/>
    </source>
</evidence>
<proteinExistence type="predicted"/>
<dbReference type="RefSeq" id="WP_285568322.1">
    <property type="nucleotide sequence ID" value="NZ_BSTK01000002.1"/>
</dbReference>
<keyword evidence="2" id="KW-0472">Membrane</keyword>
<dbReference type="Pfam" id="PF10935">
    <property type="entry name" value="DUF2637"/>
    <property type="match status" value="1"/>
</dbReference>
<keyword evidence="2" id="KW-1133">Transmembrane helix</keyword>
<protein>
    <recommendedName>
        <fullName evidence="5">DUF2637 domain-containing protein</fullName>
    </recommendedName>
</protein>
<feature type="compositionally biased region" description="Acidic residues" evidence="1">
    <location>
        <begin position="401"/>
        <end position="411"/>
    </location>
</feature>
<accession>A0A9W6RXQ0</accession>